<dbReference type="Proteomes" id="UP001500630">
    <property type="component" value="Unassembled WGS sequence"/>
</dbReference>
<reference evidence="3" key="1">
    <citation type="journal article" date="2019" name="Int. J. Syst. Evol. Microbiol.">
        <title>The Global Catalogue of Microorganisms (GCM) 10K type strain sequencing project: providing services to taxonomists for standard genome sequencing and annotation.</title>
        <authorList>
            <consortium name="The Broad Institute Genomics Platform"/>
            <consortium name="The Broad Institute Genome Sequencing Center for Infectious Disease"/>
            <person name="Wu L."/>
            <person name="Ma J."/>
        </authorList>
    </citation>
    <scope>NUCLEOTIDE SEQUENCE [LARGE SCALE GENOMIC DNA]</scope>
    <source>
        <strain evidence="3">JCM 17326</strain>
    </source>
</reference>
<proteinExistence type="predicted"/>
<feature type="compositionally biased region" description="Low complexity" evidence="1">
    <location>
        <begin position="1"/>
        <end position="12"/>
    </location>
</feature>
<evidence type="ECO:0000313" key="2">
    <source>
        <dbReference type="EMBL" id="GAA3603749.1"/>
    </source>
</evidence>
<accession>A0ABP6ZBA1</accession>
<protein>
    <recommendedName>
        <fullName evidence="4">Knr4/Smi1-like domain-containing protein</fullName>
    </recommendedName>
</protein>
<sequence length="307" mass="31982">MGQQQEPESGQEPPIPEPAGFAVRTPDPALTARVGAAWDRVERWLGAHASATLRKLCLGAEPERLAQWEHYAGSRLPDDLYASYLRYDGADGNLGDGFRLPGGYGLLGVNEIDYITTGNCQNLVMAGDLADADPEHGTWHGTLLPTGSDASGHELFVEPSIGRVGEAAFGEQLRYDGPMGFTSHAAMLEPLAAALEGGAGMGGSYPTVTGSCELRWAAKPAPLPGGCAGGPRPTPRACARLPRRSRSRGRRPPWAPASPTTCGPPCCATTGRATGASPSRRSTPPCRYAACSATGSSPATSPSTTRS</sequence>
<comment type="caution">
    <text evidence="2">The sequence shown here is derived from an EMBL/GenBank/DDBJ whole genome shotgun (WGS) entry which is preliminary data.</text>
</comment>
<feature type="compositionally biased region" description="Low complexity" evidence="1">
    <location>
        <begin position="257"/>
        <end position="271"/>
    </location>
</feature>
<evidence type="ECO:0000313" key="3">
    <source>
        <dbReference type="Proteomes" id="UP001500630"/>
    </source>
</evidence>
<evidence type="ECO:0000256" key="1">
    <source>
        <dbReference type="SAM" id="MobiDB-lite"/>
    </source>
</evidence>
<evidence type="ECO:0008006" key="4">
    <source>
        <dbReference type="Google" id="ProtNLM"/>
    </source>
</evidence>
<keyword evidence="3" id="KW-1185">Reference proteome</keyword>
<name>A0ABP6ZBA1_9ACTN</name>
<organism evidence="2 3">
    <name type="scientific">Nonomuraea rosea</name>
    <dbReference type="NCBI Taxonomy" id="638574"/>
    <lineage>
        <taxon>Bacteria</taxon>
        <taxon>Bacillati</taxon>
        <taxon>Actinomycetota</taxon>
        <taxon>Actinomycetes</taxon>
        <taxon>Streptosporangiales</taxon>
        <taxon>Streptosporangiaceae</taxon>
        <taxon>Nonomuraea</taxon>
    </lineage>
</organism>
<dbReference type="EMBL" id="BAABDQ010000039">
    <property type="protein sequence ID" value="GAA3603749.1"/>
    <property type="molecule type" value="Genomic_DNA"/>
</dbReference>
<feature type="region of interest" description="Disordered" evidence="1">
    <location>
        <begin position="223"/>
        <end position="307"/>
    </location>
</feature>
<feature type="compositionally biased region" description="Basic residues" evidence="1">
    <location>
        <begin position="241"/>
        <end position="251"/>
    </location>
</feature>
<feature type="region of interest" description="Disordered" evidence="1">
    <location>
        <begin position="1"/>
        <end position="24"/>
    </location>
</feature>
<feature type="compositionally biased region" description="Low complexity" evidence="1">
    <location>
        <begin position="289"/>
        <end position="307"/>
    </location>
</feature>
<gene>
    <name evidence="2" type="ORF">GCM10022419_105360</name>
</gene>